<sequence length="695" mass="74745">MASRGRTYSKQAGGQTSKQSLFDKLMERDHKRSNFETDSVANKNPKKTKKRIPKKQQKAGGGVKNQSNDTSDGSSVQLFLDVSWKQKKQTRSRAKPSTGDGHSKTRGNNVPRPQKRESYSTVDEDGKSDEATSSTSSLGLMIEGEVANVNKNRGKAEAGVAETEGKRARLSSPLLLPVSGFSRSGNAECKDVSKTDSLEIPRREAGCVSRDWAVLSASDLVTLAASDGDSAMRKRTESLGSTEKETSWVTASSSQMNWSNSGEMWYKTGSSSSRYTYSDISAYTFGTESSAPSTAVSSSTPVVKPLQTRRFCNSTTVEGRESIGRVQFPPFLSPVLPDGGAENDGQNLMDEDNCQPINENKSRPMDEDKGQSRKDITAGIELCPQVPHRRPAKMKESTPKDTFLPVSFSLSPIPLVDLDESVLGCRESREVNSEEIIVPALREITVLSGHSDNDGQGTGDRAHGVGDGDQNEIDLHKSVESLKSMLFEEPMERLKKSLGGIEGTSGLCRVSVPRKRSSTRTSAAAHQPSVAQSSPLPAGHTSSPLLAQKSGGVEETSGCRRRSSVPEKVTAGPSSVVESSVATPPPAVNTSPPLAEKKSSEEELEASDCCCPSLAPEKLPEGPLSGVVGSGVVTAPPAHVDGSSPPAQKWMEQTTPTVKAACRKSLPRVCFINELCRKNVAEKRTGRSWIRLRFL</sequence>
<evidence type="ECO:0000313" key="3">
    <source>
        <dbReference type="RefSeq" id="XP_005101467.1"/>
    </source>
</evidence>
<reference evidence="3" key="1">
    <citation type="submission" date="2025-08" db="UniProtKB">
        <authorList>
            <consortium name="RefSeq"/>
        </authorList>
    </citation>
    <scope>IDENTIFICATION</scope>
</reference>
<feature type="compositionally biased region" description="Polar residues" evidence="1">
    <location>
        <begin position="64"/>
        <end position="77"/>
    </location>
</feature>
<feature type="region of interest" description="Disordered" evidence="1">
    <location>
        <begin position="336"/>
        <end position="371"/>
    </location>
</feature>
<feature type="compositionally biased region" description="Basic and acidic residues" evidence="1">
    <location>
        <begin position="114"/>
        <end position="130"/>
    </location>
</feature>
<keyword evidence="2" id="KW-1185">Reference proteome</keyword>
<dbReference type="GeneID" id="101858041"/>
<accession>A0ABM0JU09</accession>
<evidence type="ECO:0000256" key="1">
    <source>
        <dbReference type="SAM" id="MobiDB-lite"/>
    </source>
</evidence>
<feature type="compositionally biased region" description="Polar residues" evidence="1">
    <location>
        <begin position="1"/>
        <end position="20"/>
    </location>
</feature>
<gene>
    <name evidence="3" type="primary">LOC101858041</name>
</gene>
<dbReference type="Proteomes" id="UP000694888">
    <property type="component" value="Unplaced"/>
</dbReference>
<feature type="region of interest" description="Disordered" evidence="1">
    <location>
        <begin position="1"/>
        <end position="139"/>
    </location>
</feature>
<feature type="compositionally biased region" description="Polar residues" evidence="1">
    <location>
        <begin position="519"/>
        <end position="545"/>
    </location>
</feature>
<protein>
    <submittedName>
        <fullName evidence="3">Uncharacterized protein LOC101858041</fullName>
    </submittedName>
</protein>
<feature type="compositionally biased region" description="Basic and acidic residues" evidence="1">
    <location>
        <begin position="24"/>
        <end position="35"/>
    </location>
</feature>
<feature type="compositionally biased region" description="Basic and acidic residues" evidence="1">
    <location>
        <begin position="360"/>
        <end position="371"/>
    </location>
</feature>
<feature type="compositionally biased region" description="Basic residues" evidence="1">
    <location>
        <begin position="85"/>
        <end position="94"/>
    </location>
</feature>
<proteinExistence type="predicted"/>
<feature type="region of interest" description="Disordered" evidence="1">
    <location>
        <begin position="505"/>
        <end position="599"/>
    </location>
</feature>
<feature type="compositionally biased region" description="Basic residues" evidence="1">
    <location>
        <begin position="44"/>
        <end position="57"/>
    </location>
</feature>
<evidence type="ECO:0000313" key="2">
    <source>
        <dbReference type="Proteomes" id="UP000694888"/>
    </source>
</evidence>
<dbReference type="RefSeq" id="XP_005101467.1">
    <property type="nucleotide sequence ID" value="XM_005101410.3"/>
</dbReference>
<name>A0ABM0JU09_APLCA</name>
<feature type="compositionally biased region" description="Polar residues" evidence="1">
    <location>
        <begin position="572"/>
        <end position="582"/>
    </location>
</feature>
<feature type="region of interest" description="Disordered" evidence="1">
    <location>
        <begin position="449"/>
        <end position="471"/>
    </location>
</feature>
<organism evidence="2 3">
    <name type="scientific">Aplysia californica</name>
    <name type="common">California sea hare</name>
    <dbReference type="NCBI Taxonomy" id="6500"/>
    <lineage>
        <taxon>Eukaryota</taxon>
        <taxon>Metazoa</taxon>
        <taxon>Spiralia</taxon>
        <taxon>Lophotrochozoa</taxon>
        <taxon>Mollusca</taxon>
        <taxon>Gastropoda</taxon>
        <taxon>Heterobranchia</taxon>
        <taxon>Euthyneura</taxon>
        <taxon>Tectipleura</taxon>
        <taxon>Aplysiida</taxon>
        <taxon>Aplysioidea</taxon>
        <taxon>Aplysiidae</taxon>
        <taxon>Aplysia</taxon>
    </lineage>
</organism>